<dbReference type="PANTHER" id="PTHR35038">
    <property type="entry name" value="DISSIMILATORY SULFITE REDUCTASE SIRA"/>
    <property type="match status" value="1"/>
</dbReference>
<dbReference type="SUPFAM" id="SSF48695">
    <property type="entry name" value="Multiheme cytochromes"/>
    <property type="match status" value="2"/>
</dbReference>
<sequence length="919" mass="101787">MGQKRDPNGDEFGRPADLPLPSTLTVNEYEAQLFSFLAERQYIELDWRKDKSVRDTGPYIDGVYYGTHPAVRVFYSPGIIRWLRSDRAGPIPDGEMIIKEQYPPPAIQHHGKSEEQLRASLESWTVMVKDSSGSHDGWFWSNPGSDAKPFDYHANNQQPYSGFGLYCVRCHASTQSPAAESPESIDNEFTFASLRNIEGFPGEPILFRVDDSWRKETDKEAASAKPDNEEKELSRTPSEEFLRLFAAIETIDVAMVPCLPSTSHDALPATRNGIRDFVTSNQCMNCHAGLTGPLGPVGFVPTDDSSTTYGGEGVNVSPYGEWRWTPMGLAGRDPVFYAQVESEIALIRQQFGEGDEAKSLTETLVDTCLRCHGAMGHLQTSHSGGPHDKLTLDDVHAKSETGALIREGVSCMVCHRMQPLPQSDDDDRPYLAHFLETSITGNVHLGPPSEIYGPYQDDKLAGYAMQHAIGFKPKHSDYIKQSQLCGTCHTVSLPTIDNPLVAGEIEREDAQLVKSESVPEFKKFHHHVEQATYLEWLNSQFNNETNPDAPHGQSCQQCHMHDRTFAAETGDEDKRIQTRIAAIQDASYPDAENLAKHDDLRIRVREDYRRHGFAGLNVWLLEYFKQFDDVLGVKKTDYMTGSNRGADQAIAGMVRMAQQQTAALKVDAAATAIDGKQTIEAKVHITNLAGHRFPTGVGFRRAFIEFVVLENAGSSDERVVWASGRTNKVGVILDENGEPLETEFFDKQDPDQSFQPHHLVINSPRQVQIYETLLKDNANRFTTSFVRGCSTVKDNRLLPKGWSAEGPGHGLSGAYLTATLPGPVASGDEDFIDGTGSDTTLYQIAVPDDVQASRLSVKATLYYQATPPYYLDNLFKTAPDGNATRLLHAIASRVDLENSAISDWKLPIAEATAAITISQ</sequence>
<dbReference type="Gene3D" id="3.50.70.20">
    <property type="entry name" value="Cytochrome P460"/>
    <property type="match status" value="1"/>
</dbReference>
<organism evidence="2 3">
    <name type="scientific">Novipirellula rosea</name>
    <dbReference type="NCBI Taxonomy" id="1031540"/>
    <lineage>
        <taxon>Bacteria</taxon>
        <taxon>Pseudomonadati</taxon>
        <taxon>Planctomycetota</taxon>
        <taxon>Planctomycetia</taxon>
        <taxon>Pirellulales</taxon>
        <taxon>Pirellulaceae</taxon>
        <taxon>Novipirellula</taxon>
    </lineage>
</organism>
<keyword evidence="1" id="KW-0732">Signal</keyword>
<evidence type="ECO:0008006" key="4">
    <source>
        <dbReference type="Google" id="ProtNLM"/>
    </source>
</evidence>
<dbReference type="InterPro" id="IPR051829">
    <property type="entry name" value="Multiheme_Cytochr_ET"/>
</dbReference>
<dbReference type="Gene3D" id="1.10.1130.10">
    <property type="entry name" value="Flavocytochrome C3, Chain A"/>
    <property type="match status" value="1"/>
</dbReference>
<evidence type="ECO:0000313" key="2">
    <source>
        <dbReference type="EMBL" id="GAA4472171.1"/>
    </source>
</evidence>
<dbReference type="InterPro" id="IPR038142">
    <property type="entry name" value="Cytochrome_P460_sp"/>
</dbReference>
<protein>
    <recommendedName>
        <fullName evidence="4">Cytochrome P460 domain-containing protein</fullName>
    </recommendedName>
</protein>
<comment type="caution">
    <text evidence="2">The sequence shown here is derived from an EMBL/GenBank/DDBJ whole genome shotgun (WGS) entry which is preliminary data.</text>
</comment>
<evidence type="ECO:0000313" key="3">
    <source>
        <dbReference type="Proteomes" id="UP001500840"/>
    </source>
</evidence>
<gene>
    <name evidence="2" type="ORF">GCM10023156_68050</name>
</gene>
<reference evidence="3" key="1">
    <citation type="journal article" date="2019" name="Int. J. Syst. Evol. Microbiol.">
        <title>The Global Catalogue of Microorganisms (GCM) 10K type strain sequencing project: providing services to taxonomists for standard genome sequencing and annotation.</title>
        <authorList>
            <consortium name="The Broad Institute Genomics Platform"/>
            <consortium name="The Broad Institute Genome Sequencing Center for Infectious Disease"/>
            <person name="Wu L."/>
            <person name="Ma J."/>
        </authorList>
    </citation>
    <scope>NUCLEOTIDE SEQUENCE [LARGE SCALE GENOMIC DNA]</scope>
    <source>
        <strain evidence="3">JCM 17759</strain>
    </source>
</reference>
<proteinExistence type="predicted"/>
<dbReference type="Proteomes" id="UP001500840">
    <property type="component" value="Unassembled WGS sequence"/>
</dbReference>
<keyword evidence="3" id="KW-1185">Reference proteome</keyword>
<name>A0ABP8NS34_9BACT</name>
<evidence type="ECO:0000256" key="1">
    <source>
        <dbReference type="ARBA" id="ARBA00022729"/>
    </source>
</evidence>
<accession>A0ABP8NS34</accession>
<dbReference type="EMBL" id="BAABGA010000120">
    <property type="protein sequence ID" value="GAA4472171.1"/>
    <property type="molecule type" value="Genomic_DNA"/>
</dbReference>
<dbReference type="InterPro" id="IPR036280">
    <property type="entry name" value="Multihaem_cyt_sf"/>
</dbReference>